<dbReference type="PANTHER" id="PTHR35610">
    <property type="entry name" value="3-ISOPROPYLMALATE DEHYDRATASE-RELATED"/>
    <property type="match status" value="1"/>
</dbReference>
<evidence type="ECO:0000256" key="1">
    <source>
        <dbReference type="SAM" id="MobiDB-lite"/>
    </source>
</evidence>
<protein>
    <submittedName>
        <fullName evidence="2">3-isopropylmalate dehydratase</fullName>
    </submittedName>
</protein>
<dbReference type="SUPFAM" id="SSF159659">
    <property type="entry name" value="Cgl1923-like"/>
    <property type="match status" value="1"/>
</dbReference>
<proteinExistence type="predicted"/>
<sequence>MTGIQLQGPEVTLENPTLVEGFPGVGLVGKIATDHLVRELEMEYYASLDCEGLPRIGVYRGGDGQARPPVRMYVSEEHDLFALQSDAPIGSDAVESVANCVSGWITEREVRPIYLSGLPTERDGEGRPSLYGIATGDETETLEEHDIDVPPEDGVVSGPTGALLNRAAQYGHDSVGLIVGSSRQFPDPEAASVLLEEGIAPIADVSIDVSDLVDRAEEIREKREQFARQMQEMSQDESSQAQPLRMYQ</sequence>
<dbReference type="PANTHER" id="PTHR35610:SF8">
    <property type="entry name" value="3-ISOPROPYLMALATE DEHYDRATASE"/>
    <property type="match status" value="1"/>
</dbReference>
<reference evidence="2" key="1">
    <citation type="submission" date="2017-11" db="EMBL/GenBank/DDBJ databases">
        <authorList>
            <person name="Kajale S.C."/>
            <person name="Sharma A."/>
        </authorList>
    </citation>
    <scope>NUCLEOTIDE SEQUENCE</scope>
    <source>
        <strain evidence="2">LS1_42</strain>
    </source>
</reference>
<dbReference type="RefSeq" id="WP_148857801.1">
    <property type="nucleotide sequence ID" value="NZ_PHNJ01000004.1"/>
</dbReference>
<keyword evidence="3" id="KW-1185">Reference proteome</keyword>
<evidence type="ECO:0000313" key="2">
    <source>
        <dbReference type="EMBL" id="TYL38799.1"/>
    </source>
</evidence>
<organism evidence="2 3">
    <name type="scientific">Natronococcus pandeyae</name>
    <dbReference type="NCBI Taxonomy" id="2055836"/>
    <lineage>
        <taxon>Archaea</taxon>
        <taxon>Methanobacteriati</taxon>
        <taxon>Methanobacteriota</taxon>
        <taxon>Stenosarchaea group</taxon>
        <taxon>Halobacteria</taxon>
        <taxon>Halobacteriales</taxon>
        <taxon>Natrialbaceae</taxon>
        <taxon>Natronococcus</taxon>
    </lineage>
</organism>
<dbReference type="InterPro" id="IPR019151">
    <property type="entry name" value="Proteasome_assmbl_chaperone_2"/>
</dbReference>
<dbReference type="OrthoDB" id="35908at2157"/>
<dbReference type="InterPro" id="IPR038389">
    <property type="entry name" value="PSMG2_sf"/>
</dbReference>
<dbReference type="AlphaFoldDB" id="A0A8J8TSH6"/>
<name>A0A8J8TSH6_9EURY</name>
<feature type="region of interest" description="Disordered" evidence="1">
    <location>
        <begin position="225"/>
        <end position="248"/>
    </location>
</feature>
<comment type="caution">
    <text evidence="2">The sequence shown here is derived from an EMBL/GenBank/DDBJ whole genome shotgun (WGS) entry which is preliminary data.</text>
</comment>
<accession>A0A8J8TSH6</accession>
<evidence type="ECO:0000313" key="3">
    <source>
        <dbReference type="Proteomes" id="UP000766904"/>
    </source>
</evidence>
<dbReference type="Gene3D" id="3.40.50.10900">
    <property type="entry name" value="PAC-like subunit"/>
    <property type="match status" value="1"/>
</dbReference>
<dbReference type="Pfam" id="PF09754">
    <property type="entry name" value="PAC2"/>
    <property type="match status" value="1"/>
</dbReference>
<dbReference type="EMBL" id="PHNJ01000004">
    <property type="protein sequence ID" value="TYL38799.1"/>
    <property type="molecule type" value="Genomic_DNA"/>
</dbReference>
<dbReference type="Proteomes" id="UP000766904">
    <property type="component" value="Unassembled WGS sequence"/>
</dbReference>
<feature type="compositionally biased region" description="Low complexity" evidence="1">
    <location>
        <begin position="229"/>
        <end position="242"/>
    </location>
</feature>
<gene>
    <name evidence="2" type="ORF">CV102_09820</name>
</gene>